<evidence type="ECO:0000313" key="3">
    <source>
        <dbReference type="Proteomes" id="UP000321046"/>
    </source>
</evidence>
<keyword evidence="1" id="KW-1133">Transmembrane helix</keyword>
<dbReference type="AlphaFoldDB" id="A0A5C6WXK9"/>
<organism evidence="2 3">
    <name type="scientific">Lujinxingia vulgaris</name>
    <dbReference type="NCBI Taxonomy" id="2600176"/>
    <lineage>
        <taxon>Bacteria</taxon>
        <taxon>Deltaproteobacteria</taxon>
        <taxon>Bradymonadales</taxon>
        <taxon>Lujinxingiaceae</taxon>
        <taxon>Lujinxingia</taxon>
    </lineage>
</organism>
<keyword evidence="1" id="KW-0812">Transmembrane</keyword>
<sequence length="234" mass="26794">MDQDEKSQVESVEDVDVDAALDELRAEEHRRLLRTAVLTLIIASALGFVAWWMATNTDTLFRPNLQVEAGEQEVLAVTNDPVCRGIIDDVTQLAADYEEREIFIEENVLGDEESEVDQVRETAAAFRSRHREVSERVEDAVLRERVSRRQLNDWFGFMDNEFRILEEMADRRLKELRGEELPAPEGAWDNMPALRDRVLLTIDENFHAFRVWHQVGLHPCGAAPEGVTPWAPQG</sequence>
<comment type="caution">
    <text evidence="2">The sequence shown here is derived from an EMBL/GenBank/DDBJ whole genome shotgun (WGS) entry which is preliminary data.</text>
</comment>
<gene>
    <name evidence="2" type="ORF">FRC96_16395</name>
</gene>
<dbReference type="Proteomes" id="UP000321046">
    <property type="component" value="Unassembled WGS sequence"/>
</dbReference>
<name>A0A5C6WXK9_9DELT</name>
<feature type="transmembrane region" description="Helical" evidence="1">
    <location>
        <begin position="32"/>
        <end position="54"/>
    </location>
</feature>
<evidence type="ECO:0000256" key="1">
    <source>
        <dbReference type="SAM" id="Phobius"/>
    </source>
</evidence>
<accession>A0A5C6WXK9</accession>
<dbReference type="EMBL" id="VOSL01000109">
    <property type="protein sequence ID" value="TXD32772.1"/>
    <property type="molecule type" value="Genomic_DNA"/>
</dbReference>
<dbReference type="RefSeq" id="WP_146976006.1">
    <property type="nucleotide sequence ID" value="NZ_VOSL01000109.1"/>
</dbReference>
<reference evidence="2 3" key="1">
    <citation type="submission" date="2019-08" db="EMBL/GenBank/DDBJ databases">
        <title>Bradymonadales sp. TMQ2.</title>
        <authorList>
            <person name="Liang Q."/>
        </authorList>
    </citation>
    <scope>NUCLEOTIDE SEQUENCE [LARGE SCALE GENOMIC DNA]</scope>
    <source>
        <strain evidence="2 3">TMQ2</strain>
    </source>
</reference>
<proteinExistence type="predicted"/>
<evidence type="ECO:0000313" key="2">
    <source>
        <dbReference type="EMBL" id="TXD32772.1"/>
    </source>
</evidence>
<protein>
    <submittedName>
        <fullName evidence="2">Uncharacterized protein</fullName>
    </submittedName>
</protein>
<keyword evidence="1" id="KW-0472">Membrane</keyword>
<dbReference type="OrthoDB" id="5503500at2"/>